<organism evidence="7 8">
    <name type="scientific">Fictibacillus phosphorivorans</name>
    <dbReference type="NCBI Taxonomy" id="1221500"/>
    <lineage>
        <taxon>Bacteria</taxon>
        <taxon>Bacillati</taxon>
        <taxon>Bacillota</taxon>
        <taxon>Bacilli</taxon>
        <taxon>Bacillales</taxon>
        <taxon>Fictibacillaceae</taxon>
        <taxon>Fictibacillus</taxon>
    </lineage>
</organism>
<dbReference type="KEGG" id="fpn:ABE65_007975"/>
<gene>
    <name evidence="7" type="ORF">ABE65_007975</name>
</gene>
<feature type="transmembrane region" description="Helical" evidence="6">
    <location>
        <begin position="82"/>
        <end position="104"/>
    </location>
</feature>
<feature type="transmembrane region" description="Helical" evidence="6">
    <location>
        <begin position="246"/>
        <end position="264"/>
    </location>
</feature>
<evidence type="ECO:0000256" key="2">
    <source>
        <dbReference type="ARBA" id="ARBA00022475"/>
    </source>
</evidence>
<feature type="transmembrane region" description="Helical" evidence="6">
    <location>
        <begin position="125"/>
        <end position="145"/>
    </location>
</feature>
<feature type="transmembrane region" description="Helical" evidence="6">
    <location>
        <begin position="58"/>
        <end position="76"/>
    </location>
</feature>
<accession>A0A160IM56</accession>
<comment type="subcellular location">
    <subcellularLocation>
        <location evidence="1">Cell membrane</location>
        <topology evidence="1">Multi-pass membrane protein</topology>
    </subcellularLocation>
</comment>
<reference evidence="7 8" key="1">
    <citation type="submission" date="2016-04" db="EMBL/GenBank/DDBJ databases">
        <title>Complete genome sequence of Fictibacillus phosphorivorans G25-29, a strain toxic to nematodes.</title>
        <authorList>
            <person name="Zheng Z."/>
        </authorList>
    </citation>
    <scope>NUCLEOTIDE SEQUENCE [LARGE SCALE GENOMIC DNA]</scope>
    <source>
        <strain evidence="7 8">G25-29</strain>
    </source>
</reference>
<feature type="transmembrane region" description="Helical" evidence="6">
    <location>
        <begin position="20"/>
        <end position="37"/>
    </location>
</feature>
<evidence type="ECO:0000256" key="3">
    <source>
        <dbReference type="ARBA" id="ARBA00022692"/>
    </source>
</evidence>
<name>A0A160IM56_9BACL</name>
<evidence type="ECO:0000313" key="7">
    <source>
        <dbReference type="EMBL" id="ANC76740.1"/>
    </source>
</evidence>
<protein>
    <recommendedName>
        <fullName evidence="9">Cytochrome c oxidase assembly factor CtaG</fullName>
    </recommendedName>
</protein>
<dbReference type="GO" id="GO:0005886">
    <property type="term" value="C:plasma membrane"/>
    <property type="evidence" value="ECO:0007669"/>
    <property type="project" value="UniProtKB-SubCell"/>
</dbReference>
<keyword evidence="8" id="KW-1185">Reference proteome</keyword>
<keyword evidence="5 6" id="KW-0472">Membrane</keyword>
<dbReference type="RefSeq" id="WP_066393366.1">
    <property type="nucleotide sequence ID" value="NZ_CP015378.1"/>
</dbReference>
<dbReference type="Proteomes" id="UP000076623">
    <property type="component" value="Chromosome"/>
</dbReference>
<evidence type="ECO:0000256" key="5">
    <source>
        <dbReference type="ARBA" id="ARBA00023136"/>
    </source>
</evidence>
<dbReference type="STRING" id="1221500.ABE65_007975"/>
<evidence type="ECO:0000313" key="8">
    <source>
        <dbReference type="Proteomes" id="UP000076623"/>
    </source>
</evidence>
<evidence type="ECO:0000256" key="6">
    <source>
        <dbReference type="SAM" id="Phobius"/>
    </source>
</evidence>
<evidence type="ECO:0000256" key="4">
    <source>
        <dbReference type="ARBA" id="ARBA00022989"/>
    </source>
</evidence>
<evidence type="ECO:0008006" key="9">
    <source>
        <dbReference type="Google" id="ProtNLM"/>
    </source>
</evidence>
<sequence length="290" mass="33859">MHHNHHVHHTSLSDYSWYELFPPSIYVLAIILAFVYFRFVVRDKQGEKLATKWQQTSMIASLLLMIIIKGTPVQVLGHNYLFSVHMVQMAVLYLMIAPLMILAIPEVKWKDWLNKKTIFTRIFHFLTKPLLALLIFNAVFSLYHIPLVFDAAVSNPIIHYGYHALLLITAYTMWWPVLCPVKELDTLSDIKKIGYVFANGVLMTPACALIMFADFQLYETYRNVPQLFETMTPKEDQHVGGVTMKIFQEVIYAFVLGLIFTRWVKKERLRDKADLELIKRQNNQLKPELK</sequence>
<keyword evidence="4 6" id="KW-1133">Transmembrane helix</keyword>
<dbReference type="AlphaFoldDB" id="A0A160IM56"/>
<dbReference type="Pfam" id="PF09678">
    <property type="entry name" value="Caa3_CtaG"/>
    <property type="match status" value="1"/>
</dbReference>
<keyword evidence="3 6" id="KW-0812">Transmembrane</keyword>
<keyword evidence="2" id="KW-1003">Cell membrane</keyword>
<dbReference type="EMBL" id="CP015378">
    <property type="protein sequence ID" value="ANC76740.1"/>
    <property type="molecule type" value="Genomic_DNA"/>
</dbReference>
<dbReference type="InterPro" id="IPR019108">
    <property type="entry name" value="Caa3_assmbl_CtaG-rel"/>
</dbReference>
<proteinExistence type="predicted"/>
<feature type="transmembrane region" description="Helical" evidence="6">
    <location>
        <begin position="157"/>
        <end position="181"/>
    </location>
</feature>
<evidence type="ECO:0000256" key="1">
    <source>
        <dbReference type="ARBA" id="ARBA00004651"/>
    </source>
</evidence>
<feature type="transmembrane region" description="Helical" evidence="6">
    <location>
        <begin position="193"/>
        <end position="213"/>
    </location>
</feature>